<comment type="similarity">
    <text evidence="3">Belongs to the BIG GRAIN 1 (BG1) plant protein family.</text>
</comment>
<dbReference type="STRING" id="71139.A0A059AIR8"/>
<name>A0A059AIR8_EUCGR</name>
<dbReference type="InterPro" id="IPR039621">
    <property type="entry name" value="BG1-like"/>
</dbReference>
<dbReference type="EMBL" id="KK198762">
    <property type="protein sequence ID" value="KCW53556.1"/>
    <property type="molecule type" value="Genomic_DNA"/>
</dbReference>
<evidence type="ECO:0000256" key="7">
    <source>
        <dbReference type="ARBA" id="ARBA00023294"/>
    </source>
</evidence>
<dbReference type="AlphaFoldDB" id="A0A059AIR8"/>
<accession>A0A059AIR8</accession>
<evidence type="ECO:0000256" key="4">
    <source>
        <dbReference type="ARBA" id="ARBA00022448"/>
    </source>
</evidence>
<evidence type="ECO:0000256" key="5">
    <source>
        <dbReference type="ARBA" id="ARBA00022475"/>
    </source>
</evidence>
<dbReference type="PANTHER" id="PTHR33541">
    <property type="entry name" value="PROTEIN BIG GRAIN 1-LIKE A-RELATED"/>
    <property type="match status" value="1"/>
</dbReference>
<feature type="compositionally biased region" description="Low complexity" evidence="8">
    <location>
        <begin position="98"/>
        <end position="108"/>
    </location>
</feature>
<evidence type="ECO:0000256" key="2">
    <source>
        <dbReference type="ARBA" id="ARBA00004236"/>
    </source>
</evidence>
<keyword evidence="7" id="KW-0927">Auxin signaling pathway</keyword>
<feature type="compositionally biased region" description="Low complexity" evidence="8">
    <location>
        <begin position="126"/>
        <end position="136"/>
    </location>
</feature>
<keyword evidence="6" id="KW-0472">Membrane</keyword>
<sequence length="444" mass="47226">MDPCDKSHRTRQRDRRDHPSFSSTLLDAIYRSIDGDSPPQDPMVFYTDAAAAAARIKQGGGSGGDSRRDYLIEKWMAAEAEAEEKKKKKKEAGDERGGAAAAAAAAAAHRGSMVGDWNRSVLLTNSSSSSSDSSSRSGGGFSSSESESRSRNSASCYSVRRPKQKPAPIRTSLSDRTASAFDRGHLDPRKGHHAAQSQRPSSNNKHEGLGFVKTKSKALKIYGDLKKANGKLKQPNSPGARLASFLNSIFTVGSPKKAKIAASSVDGDQSACSSASSFSRSCLSNTPSSRSKPGVVTGGGPKQRSVRFYPVISVIVDEPSRQSKDLKVVAAEISPAKKAEFGKSGTSEDKRRIAEAAREMLRSYQKKKESFEAREADVDGDEGGGGGGGGGHDDDAASCASSDLFELDNLASIGCDDMRYREELPVYETTNLDTNRAIASGLVL</sequence>
<evidence type="ECO:0000256" key="3">
    <source>
        <dbReference type="ARBA" id="ARBA00010067"/>
    </source>
</evidence>
<dbReference type="Gramene" id="KCW53556">
    <property type="protein sequence ID" value="KCW53556"/>
    <property type="gene ID" value="EUGRSUZ_J02829"/>
</dbReference>
<evidence type="ECO:0008006" key="10">
    <source>
        <dbReference type="Google" id="ProtNLM"/>
    </source>
</evidence>
<dbReference type="GO" id="GO:0005886">
    <property type="term" value="C:plasma membrane"/>
    <property type="evidence" value="ECO:0007669"/>
    <property type="project" value="UniProtKB-SubCell"/>
</dbReference>
<proteinExistence type="inferred from homology"/>
<organism evidence="9">
    <name type="scientific">Eucalyptus grandis</name>
    <name type="common">Flooded gum</name>
    <dbReference type="NCBI Taxonomy" id="71139"/>
    <lineage>
        <taxon>Eukaryota</taxon>
        <taxon>Viridiplantae</taxon>
        <taxon>Streptophyta</taxon>
        <taxon>Embryophyta</taxon>
        <taxon>Tracheophyta</taxon>
        <taxon>Spermatophyta</taxon>
        <taxon>Magnoliopsida</taxon>
        <taxon>eudicotyledons</taxon>
        <taxon>Gunneridae</taxon>
        <taxon>Pentapetalae</taxon>
        <taxon>rosids</taxon>
        <taxon>malvids</taxon>
        <taxon>Myrtales</taxon>
        <taxon>Myrtaceae</taxon>
        <taxon>Myrtoideae</taxon>
        <taxon>Eucalypteae</taxon>
        <taxon>Eucalyptus</taxon>
    </lineage>
</organism>
<feature type="region of interest" description="Disordered" evidence="8">
    <location>
        <begin position="1"/>
        <end position="22"/>
    </location>
</feature>
<reference evidence="9" key="1">
    <citation type="submission" date="2013-07" db="EMBL/GenBank/DDBJ databases">
        <title>The genome of Eucalyptus grandis.</title>
        <authorList>
            <person name="Schmutz J."/>
            <person name="Hayes R."/>
            <person name="Myburg A."/>
            <person name="Tuskan G."/>
            <person name="Grattapaglia D."/>
            <person name="Rokhsar D.S."/>
        </authorList>
    </citation>
    <scope>NUCLEOTIDE SEQUENCE</scope>
    <source>
        <tissue evidence="9">Leaf extractions</tissue>
    </source>
</reference>
<feature type="region of interest" description="Disordered" evidence="8">
    <location>
        <begin position="276"/>
        <end position="302"/>
    </location>
</feature>
<feature type="region of interest" description="Disordered" evidence="8">
    <location>
        <begin position="365"/>
        <end position="397"/>
    </location>
</feature>
<keyword evidence="5" id="KW-1003">Cell membrane</keyword>
<protein>
    <recommendedName>
        <fullName evidence="10">Protein BIG GRAIN 1-like B</fullName>
    </recommendedName>
</protein>
<feature type="region of interest" description="Disordered" evidence="8">
    <location>
        <begin position="80"/>
        <end position="210"/>
    </location>
</feature>
<comment type="subcellular location">
    <subcellularLocation>
        <location evidence="2">Cell membrane</location>
    </subcellularLocation>
</comment>
<dbReference type="PANTHER" id="PTHR33541:SF28">
    <property type="entry name" value="PROTEIN BIG GRAIN 1-LIKE A"/>
    <property type="match status" value="1"/>
</dbReference>
<dbReference type="OMA" id="KEDKMQS"/>
<comment type="function">
    <text evidence="1">Involved in auxin transport. Regulator of the auxin signaling pathway.</text>
</comment>
<dbReference type="GO" id="GO:0009734">
    <property type="term" value="P:auxin-activated signaling pathway"/>
    <property type="evidence" value="ECO:0007669"/>
    <property type="project" value="UniProtKB-KW"/>
</dbReference>
<dbReference type="InParanoid" id="A0A059AIR8"/>
<dbReference type="FunCoup" id="A0A059AIR8">
    <property type="interactions" value="341"/>
</dbReference>
<gene>
    <name evidence="9" type="ORF">EUGRSUZ_J02829</name>
</gene>
<dbReference type="KEGG" id="egr:104422998"/>
<dbReference type="OrthoDB" id="680041at2759"/>
<evidence type="ECO:0000256" key="8">
    <source>
        <dbReference type="SAM" id="MobiDB-lite"/>
    </source>
</evidence>
<dbReference type="eggNOG" id="ENOG502QWFY">
    <property type="taxonomic scope" value="Eukaryota"/>
</dbReference>
<evidence type="ECO:0000256" key="1">
    <source>
        <dbReference type="ARBA" id="ARBA00002281"/>
    </source>
</evidence>
<feature type="compositionally biased region" description="Basic and acidic residues" evidence="8">
    <location>
        <begin position="365"/>
        <end position="377"/>
    </location>
</feature>
<evidence type="ECO:0000256" key="6">
    <source>
        <dbReference type="ARBA" id="ARBA00023136"/>
    </source>
</evidence>
<evidence type="ECO:0000313" key="9">
    <source>
        <dbReference type="EMBL" id="KCW53556.1"/>
    </source>
</evidence>
<keyword evidence="4" id="KW-0813">Transport</keyword>